<dbReference type="EMBL" id="DS547096">
    <property type="protein sequence ID" value="EDR10919.1"/>
    <property type="molecule type" value="Genomic_DNA"/>
</dbReference>
<dbReference type="Pfam" id="PF03188">
    <property type="entry name" value="Cytochrom_B561"/>
    <property type="match status" value="1"/>
</dbReference>
<feature type="transmembrane region" description="Helical" evidence="8">
    <location>
        <begin position="281"/>
        <end position="300"/>
    </location>
</feature>
<dbReference type="PANTHER" id="PTHR47797:SF3">
    <property type="entry name" value="CYTOCHROME B561 DOMAIN-CONTAINING PROTEIN"/>
    <property type="match status" value="1"/>
</dbReference>
<dbReference type="Pfam" id="PF16010">
    <property type="entry name" value="CDH-cyt"/>
    <property type="match status" value="1"/>
</dbReference>
<feature type="region of interest" description="Disordered" evidence="7">
    <location>
        <begin position="183"/>
        <end position="224"/>
    </location>
</feature>
<evidence type="ECO:0000256" key="1">
    <source>
        <dbReference type="ARBA" id="ARBA00004370"/>
    </source>
</evidence>
<evidence type="ECO:0000259" key="10">
    <source>
        <dbReference type="Pfam" id="PF03188"/>
    </source>
</evidence>
<dbReference type="InterPro" id="IPR006593">
    <property type="entry name" value="Cyt_b561/ferric_Rdtase_TM"/>
</dbReference>
<keyword evidence="6 8" id="KW-0472">Membrane</keyword>
<feature type="domain" description="Cytochrome b561" evidence="10">
    <location>
        <begin position="242"/>
        <end position="329"/>
    </location>
</feature>
<gene>
    <name evidence="12" type="ORF">LACBIDRAFT_324923</name>
</gene>
<dbReference type="Gene3D" id="2.60.40.1210">
    <property type="entry name" value="Cellobiose dehydrogenase, cytochrome domain"/>
    <property type="match status" value="1"/>
</dbReference>
<feature type="signal peptide" evidence="9">
    <location>
        <begin position="1"/>
        <end position="19"/>
    </location>
</feature>
<evidence type="ECO:0000256" key="8">
    <source>
        <dbReference type="SAM" id="Phobius"/>
    </source>
</evidence>
<evidence type="ECO:0000256" key="6">
    <source>
        <dbReference type="ARBA" id="ARBA00023136"/>
    </source>
</evidence>
<reference evidence="12 13" key="1">
    <citation type="journal article" date="2008" name="Nature">
        <title>The genome of Laccaria bicolor provides insights into mycorrhizal symbiosis.</title>
        <authorList>
            <person name="Martin F."/>
            <person name="Aerts A."/>
            <person name="Ahren D."/>
            <person name="Brun A."/>
            <person name="Danchin E.G.J."/>
            <person name="Duchaussoy F."/>
            <person name="Gibon J."/>
            <person name="Kohler A."/>
            <person name="Lindquist E."/>
            <person name="Pereda V."/>
            <person name="Salamov A."/>
            <person name="Shapiro H.J."/>
            <person name="Wuyts J."/>
            <person name="Blaudez D."/>
            <person name="Buee M."/>
            <person name="Brokstein P."/>
            <person name="Canbaeck B."/>
            <person name="Cohen D."/>
            <person name="Courty P.E."/>
            <person name="Coutinho P.M."/>
            <person name="Delaruelle C."/>
            <person name="Detter J.C."/>
            <person name="Deveau A."/>
            <person name="DiFazio S."/>
            <person name="Duplessis S."/>
            <person name="Fraissinet-Tachet L."/>
            <person name="Lucic E."/>
            <person name="Frey-Klett P."/>
            <person name="Fourrey C."/>
            <person name="Feussner I."/>
            <person name="Gay G."/>
            <person name="Grimwood J."/>
            <person name="Hoegger P.J."/>
            <person name="Jain P."/>
            <person name="Kilaru S."/>
            <person name="Labbe J."/>
            <person name="Lin Y.C."/>
            <person name="Legue V."/>
            <person name="Le Tacon F."/>
            <person name="Marmeisse R."/>
            <person name="Melayah D."/>
            <person name="Montanini B."/>
            <person name="Muratet M."/>
            <person name="Nehls U."/>
            <person name="Niculita-Hirzel H."/>
            <person name="Oudot-Le Secq M.P."/>
            <person name="Peter M."/>
            <person name="Quesneville H."/>
            <person name="Rajashekar B."/>
            <person name="Reich M."/>
            <person name="Rouhier N."/>
            <person name="Schmutz J."/>
            <person name="Yin T."/>
            <person name="Chalot M."/>
            <person name="Henrissat B."/>
            <person name="Kuees U."/>
            <person name="Lucas S."/>
            <person name="Van de Peer Y."/>
            <person name="Podila G.K."/>
            <person name="Polle A."/>
            <person name="Pukkila P.J."/>
            <person name="Richardson P.M."/>
            <person name="Rouze P."/>
            <person name="Sanders I.R."/>
            <person name="Stajich J.E."/>
            <person name="Tunlid A."/>
            <person name="Tuskan G."/>
            <person name="Grigoriev I.V."/>
        </authorList>
    </citation>
    <scope>NUCLEOTIDE SEQUENCE [LARGE SCALE GENOMIC DNA]</scope>
    <source>
        <strain evidence="13">S238N-H82 / ATCC MYA-4686</strain>
    </source>
</reference>
<dbReference type="CDD" id="cd09630">
    <property type="entry name" value="CDH_like_cytochrome"/>
    <property type="match status" value="1"/>
</dbReference>
<evidence type="ECO:0000256" key="3">
    <source>
        <dbReference type="ARBA" id="ARBA00022692"/>
    </source>
</evidence>
<feature type="domain" description="Cellobiose dehydrogenase-like cytochrome" evidence="11">
    <location>
        <begin position="66"/>
        <end position="181"/>
    </location>
</feature>
<evidence type="ECO:0000256" key="5">
    <source>
        <dbReference type="ARBA" id="ARBA00022989"/>
    </source>
</evidence>
<dbReference type="OrthoDB" id="19261at2759"/>
<evidence type="ECO:0000256" key="4">
    <source>
        <dbReference type="ARBA" id="ARBA00022982"/>
    </source>
</evidence>
<keyword evidence="13" id="KW-1185">Reference proteome</keyword>
<dbReference type="CDD" id="cd08760">
    <property type="entry name" value="Cyt_b561_FRRS1_like"/>
    <property type="match status" value="1"/>
</dbReference>
<protein>
    <submittedName>
        <fullName evidence="12">Predicted protein</fullName>
    </submittedName>
</protein>
<accession>B0D3H0</accession>
<sequence>MNVLRSFLVFLLWLQSAIALKGDSKCSRAICVNATVSNDIVTYEMTLIRDPPILGWMAMSSSKVGSSGFGKSMAHTHMVIMWKSDDDTTILSQRYAAGYREPAPVEVPLEGVASIVNPKITSWHPTNSSTLAFQIPLNKMTGAGVERLIWAYSPTRPKSSDPSSHIEFHRANGHFTLDLSKELPSDEVSSPTQAKPIPSPTQDSSPSPTQGNDKPRPSSGEHDTIIILPFGPYTKREKELIVHAFFMSFGFLVLLPAGSLIGRWGRTFTPVWFKAHQFSNLFLALPVITLGCVLGLMAVIQHESDHFSNAHEICGVVLVGLYYAQIFLGR</sequence>
<proteinExistence type="predicted"/>
<feature type="transmembrane region" description="Helical" evidence="8">
    <location>
        <begin position="240"/>
        <end position="261"/>
    </location>
</feature>
<dbReference type="STRING" id="486041.B0D3H0"/>
<dbReference type="RefSeq" id="XP_001878220.1">
    <property type="nucleotide sequence ID" value="XM_001878185.1"/>
</dbReference>
<keyword evidence="9" id="KW-0732">Signal</keyword>
<evidence type="ECO:0000256" key="2">
    <source>
        <dbReference type="ARBA" id="ARBA00022448"/>
    </source>
</evidence>
<evidence type="ECO:0000259" key="11">
    <source>
        <dbReference type="Pfam" id="PF16010"/>
    </source>
</evidence>
<organism evidence="13">
    <name type="scientific">Laccaria bicolor (strain S238N-H82 / ATCC MYA-4686)</name>
    <name type="common">Bicoloured deceiver</name>
    <name type="synonym">Laccaria laccata var. bicolor</name>
    <dbReference type="NCBI Taxonomy" id="486041"/>
    <lineage>
        <taxon>Eukaryota</taxon>
        <taxon>Fungi</taxon>
        <taxon>Dikarya</taxon>
        <taxon>Basidiomycota</taxon>
        <taxon>Agaricomycotina</taxon>
        <taxon>Agaricomycetes</taxon>
        <taxon>Agaricomycetidae</taxon>
        <taxon>Agaricales</taxon>
        <taxon>Agaricineae</taxon>
        <taxon>Hydnangiaceae</taxon>
        <taxon>Laccaria</taxon>
    </lineage>
</organism>
<evidence type="ECO:0000256" key="7">
    <source>
        <dbReference type="SAM" id="MobiDB-lite"/>
    </source>
</evidence>
<evidence type="ECO:0000313" key="13">
    <source>
        <dbReference type="Proteomes" id="UP000001194"/>
    </source>
</evidence>
<dbReference type="GeneID" id="6073961"/>
<dbReference type="HOGENOM" id="CLU_038404_0_0_1"/>
<feature type="chain" id="PRO_5002748849" evidence="9">
    <location>
        <begin position="20"/>
        <end position="330"/>
    </location>
</feature>
<evidence type="ECO:0000256" key="9">
    <source>
        <dbReference type="SAM" id="SignalP"/>
    </source>
</evidence>
<keyword evidence="5 8" id="KW-1133">Transmembrane helix</keyword>
<keyword evidence="2" id="KW-0813">Transport</keyword>
<dbReference type="InParanoid" id="B0D3H0"/>
<dbReference type="SUPFAM" id="SSF49344">
    <property type="entry name" value="CBD9-like"/>
    <property type="match status" value="1"/>
</dbReference>
<feature type="transmembrane region" description="Helical" evidence="8">
    <location>
        <begin position="306"/>
        <end position="324"/>
    </location>
</feature>
<keyword evidence="3 8" id="KW-0812">Transmembrane</keyword>
<evidence type="ECO:0000313" key="12">
    <source>
        <dbReference type="EMBL" id="EDR10919.1"/>
    </source>
</evidence>
<name>B0D3H0_LACBS</name>
<keyword evidence="4" id="KW-0249">Electron transport</keyword>
<dbReference type="PANTHER" id="PTHR47797">
    <property type="entry name" value="DEHYDROGENASE, PUTATIVE (AFU_ORTHOLOGUE AFUA_8G05805)-RELATED"/>
    <property type="match status" value="1"/>
</dbReference>
<comment type="subcellular location">
    <subcellularLocation>
        <location evidence="1">Membrane</location>
    </subcellularLocation>
</comment>
<dbReference type="AlphaFoldDB" id="B0D3H0"/>
<feature type="compositionally biased region" description="Low complexity" evidence="7">
    <location>
        <begin position="200"/>
        <end position="210"/>
    </location>
</feature>
<dbReference type="InterPro" id="IPR015920">
    <property type="entry name" value="Cellobiose_DH-like_cyt"/>
</dbReference>
<dbReference type="GO" id="GO:0016020">
    <property type="term" value="C:membrane"/>
    <property type="evidence" value="ECO:0007669"/>
    <property type="project" value="UniProtKB-SubCell"/>
</dbReference>
<dbReference type="KEGG" id="lbc:LACBIDRAFT_324923"/>
<dbReference type="Proteomes" id="UP000001194">
    <property type="component" value="Unassembled WGS sequence"/>
</dbReference>
<dbReference type="Gene3D" id="1.20.120.1770">
    <property type="match status" value="1"/>
</dbReference>
<feature type="compositionally biased region" description="Basic and acidic residues" evidence="7">
    <location>
        <begin position="213"/>
        <end position="224"/>
    </location>
</feature>